<dbReference type="Gene3D" id="3.40.50.1820">
    <property type="entry name" value="alpha/beta hydrolase"/>
    <property type="match status" value="1"/>
</dbReference>
<dbReference type="STRING" id="1526571.AT746_17765"/>
<dbReference type="InterPro" id="IPR000073">
    <property type="entry name" value="AB_hydrolase_1"/>
</dbReference>
<feature type="domain" description="PPIase cyclophilin-type" evidence="3">
    <location>
        <begin position="387"/>
        <end position="528"/>
    </location>
</feature>
<name>A0A0U3B3Z5_9ALTE</name>
<keyword evidence="2" id="KW-0732">Signal</keyword>
<dbReference type="KEGG" id="lal:AT746_17765"/>
<dbReference type="GO" id="GO:0009092">
    <property type="term" value="P:homoserine metabolic process"/>
    <property type="evidence" value="ECO:0007669"/>
    <property type="project" value="TreeGrafter"/>
</dbReference>
<evidence type="ECO:0000256" key="1">
    <source>
        <dbReference type="ARBA" id="ARBA00022679"/>
    </source>
</evidence>
<evidence type="ECO:0000313" key="5">
    <source>
        <dbReference type="Proteomes" id="UP000068447"/>
    </source>
</evidence>
<protein>
    <submittedName>
        <fullName evidence="4">Homoserine acetyltransferase</fullName>
    </submittedName>
</protein>
<dbReference type="InterPro" id="IPR029058">
    <property type="entry name" value="AB_hydrolase_fold"/>
</dbReference>
<dbReference type="SUPFAM" id="SSF50891">
    <property type="entry name" value="Cyclophilin-like"/>
    <property type="match status" value="1"/>
</dbReference>
<dbReference type="PRINTS" id="PR00153">
    <property type="entry name" value="CSAPPISMRASE"/>
</dbReference>
<dbReference type="Pfam" id="PF00160">
    <property type="entry name" value="Pro_isomerase"/>
    <property type="match status" value="1"/>
</dbReference>
<evidence type="ECO:0000256" key="2">
    <source>
        <dbReference type="SAM" id="SignalP"/>
    </source>
</evidence>
<dbReference type="RefSeq" id="WP_062483195.1">
    <property type="nucleotide sequence ID" value="NZ_CP013650.1"/>
</dbReference>
<dbReference type="EMBL" id="CP013650">
    <property type="protein sequence ID" value="ALS99928.1"/>
    <property type="molecule type" value="Genomic_DNA"/>
</dbReference>
<dbReference type="GO" id="GO:0003755">
    <property type="term" value="F:peptidyl-prolyl cis-trans isomerase activity"/>
    <property type="evidence" value="ECO:0007669"/>
    <property type="project" value="InterPro"/>
</dbReference>
<accession>A0A0U3B3Z5</accession>
<reference evidence="4 5" key="1">
    <citation type="submission" date="2015-12" db="EMBL/GenBank/DDBJ databases">
        <title>Complete genome of Lacimicrobium alkaliphilum KCTC 32984.</title>
        <authorList>
            <person name="Kim S.-G."/>
            <person name="Lee Y.-J."/>
        </authorList>
    </citation>
    <scope>NUCLEOTIDE SEQUENCE [LARGE SCALE GENOMIC DNA]</scope>
    <source>
        <strain evidence="4 5">YelD216</strain>
    </source>
</reference>
<dbReference type="Proteomes" id="UP000068447">
    <property type="component" value="Chromosome"/>
</dbReference>
<dbReference type="InterPro" id="IPR002130">
    <property type="entry name" value="Cyclophilin-type_PPIase_dom"/>
</dbReference>
<proteinExistence type="predicted"/>
<dbReference type="Pfam" id="PF00561">
    <property type="entry name" value="Abhydrolase_1"/>
    <property type="match status" value="1"/>
</dbReference>
<dbReference type="PANTHER" id="PTHR32268">
    <property type="entry name" value="HOMOSERINE O-ACETYLTRANSFERASE"/>
    <property type="match status" value="1"/>
</dbReference>
<dbReference type="InterPro" id="IPR008220">
    <property type="entry name" value="HAT_MetX-like"/>
</dbReference>
<dbReference type="NCBIfam" id="NF005071">
    <property type="entry name" value="PRK06489.1"/>
    <property type="match status" value="1"/>
</dbReference>
<dbReference type="AlphaFoldDB" id="A0A0U3B3Z5"/>
<evidence type="ECO:0000259" key="3">
    <source>
        <dbReference type="PROSITE" id="PS50072"/>
    </source>
</evidence>
<dbReference type="GO" id="GO:0004414">
    <property type="term" value="F:homoserine O-acetyltransferase activity"/>
    <property type="evidence" value="ECO:0007669"/>
    <property type="project" value="TreeGrafter"/>
</dbReference>
<dbReference type="InterPro" id="IPR029000">
    <property type="entry name" value="Cyclophilin-like_dom_sf"/>
</dbReference>
<feature type="signal peptide" evidence="2">
    <location>
        <begin position="1"/>
        <end position="20"/>
    </location>
</feature>
<sequence length="552" mass="61014">MFKHLLLPFVTLLLSGFVNAMPAAQEGEFIIKNFSFETGGELDLRQHYRTLGEIKRDSKGQVTNAVLVMHGTTGSGAGFMRDRYAGVLFEKGGLLDAEKYFIILPDAIGHGQSSKPSDGLGGAFPTYTYDDMVRAQHQLLTEHLNVDHLRLVTGTSMGGMFSWVWGYTYPDYMDALMPLASLPVEIAGRNRMLRKMIIDAVKNDPEWKQGSYTTQPPGLREAMYPLIMMVSSPLNYQLQAPTREQSETMLDSMVERYAGAMDANDLIWAFDASRFYNPKPHLEDIKAPLLAINSADDQVNPPELGILEQQIKRVKQGAAVTLPITELTRGHGTHSIPSIWGPYLARFLAATGEQASPDFSLLISPQAPLWSQAVPAEFTARFETTEGAFDIAVHKEWAPLGADRFYHLVKNGFYDGVSINRVVEGFIAQFGLSPSPQVTDAWADQAISDDPVVESNLRGRVAFAMTGPDTRNTQVYISLNDNSRLDKDGFAVFGEVTEGMEVVDRLYSLYGETAGGGMRGGKQGPIKEQGNAYLDKHYPLLDFIVDAYISNE</sequence>
<dbReference type="GO" id="GO:0009086">
    <property type="term" value="P:methionine biosynthetic process"/>
    <property type="evidence" value="ECO:0007669"/>
    <property type="project" value="TreeGrafter"/>
</dbReference>
<dbReference type="PANTHER" id="PTHR32268:SF11">
    <property type="entry name" value="HOMOSERINE O-ACETYLTRANSFERASE"/>
    <property type="match status" value="1"/>
</dbReference>
<evidence type="ECO:0000313" key="4">
    <source>
        <dbReference type="EMBL" id="ALS99928.1"/>
    </source>
</evidence>
<keyword evidence="1 4" id="KW-0808">Transferase</keyword>
<feature type="chain" id="PRO_5006836374" evidence="2">
    <location>
        <begin position="21"/>
        <end position="552"/>
    </location>
</feature>
<dbReference type="PROSITE" id="PS50072">
    <property type="entry name" value="CSA_PPIASE_2"/>
    <property type="match status" value="1"/>
</dbReference>
<organism evidence="4 5">
    <name type="scientific">Lacimicrobium alkaliphilum</name>
    <dbReference type="NCBI Taxonomy" id="1526571"/>
    <lineage>
        <taxon>Bacteria</taxon>
        <taxon>Pseudomonadati</taxon>
        <taxon>Pseudomonadota</taxon>
        <taxon>Gammaproteobacteria</taxon>
        <taxon>Alteromonadales</taxon>
        <taxon>Alteromonadaceae</taxon>
        <taxon>Lacimicrobium</taxon>
    </lineage>
</organism>
<dbReference type="SUPFAM" id="SSF53474">
    <property type="entry name" value="alpha/beta-Hydrolases"/>
    <property type="match status" value="1"/>
</dbReference>
<gene>
    <name evidence="4" type="ORF">AT746_17765</name>
</gene>
<dbReference type="OrthoDB" id="9800754at2"/>
<keyword evidence="5" id="KW-1185">Reference proteome</keyword>
<dbReference type="Gene3D" id="2.40.100.10">
    <property type="entry name" value="Cyclophilin-like"/>
    <property type="match status" value="1"/>
</dbReference>